<dbReference type="PROSITE" id="PS50887">
    <property type="entry name" value="GGDEF"/>
    <property type="match status" value="1"/>
</dbReference>
<dbReference type="CDD" id="cd00130">
    <property type="entry name" value="PAS"/>
    <property type="match status" value="1"/>
</dbReference>
<organism evidence="4 5">
    <name type="scientific">Magnetospirillum fulvum</name>
    <name type="common">Rhodospirillum fulvum</name>
    <dbReference type="NCBI Taxonomy" id="1082"/>
    <lineage>
        <taxon>Bacteria</taxon>
        <taxon>Pseudomonadati</taxon>
        <taxon>Pseudomonadota</taxon>
        <taxon>Alphaproteobacteria</taxon>
        <taxon>Rhodospirillales</taxon>
        <taxon>Rhodospirillaceae</taxon>
        <taxon>Magnetospirillum</taxon>
    </lineage>
</organism>
<protein>
    <submittedName>
        <fullName evidence="4">PAS domain S-box-containing protein/diguanylate cyclase (GGDEF) domain-containing protein</fullName>
    </submittedName>
</protein>
<dbReference type="InterPro" id="IPR001610">
    <property type="entry name" value="PAC"/>
</dbReference>
<dbReference type="FunFam" id="3.30.70.270:FF:000001">
    <property type="entry name" value="Diguanylate cyclase domain protein"/>
    <property type="match status" value="1"/>
</dbReference>
<evidence type="ECO:0000259" key="2">
    <source>
        <dbReference type="PROSITE" id="PS50113"/>
    </source>
</evidence>
<dbReference type="EMBL" id="FNWO01000004">
    <property type="protein sequence ID" value="SEH32075.1"/>
    <property type="molecule type" value="Genomic_DNA"/>
</dbReference>
<evidence type="ECO:0000313" key="5">
    <source>
        <dbReference type="Proteomes" id="UP000182983"/>
    </source>
</evidence>
<dbReference type="SMART" id="SM00091">
    <property type="entry name" value="PAS"/>
    <property type="match status" value="2"/>
</dbReference>
<feature type="domain" description="PAS" evidence="1">
    <location>
        <begin position="165"/>
        <end position="221"/>
    </location>
</feature>
<feature type="domain" description="PAC" evidence="2">
    <location>
        <begin position="245"/>
        <end position="295"/>
    </location>
</feature>
<dbReference type="SUPFAM" id="SSF55073">
    <property type="entry name" value="Nucleotide cyclase"/>
    <property type="match status" value="1"/>
</dbReference>
<dbReference type="InterPro" id="IPR000014">
    <property type="entry name" value="PAS"/>
</dbReference>
<dbReference type="SMART" id="SM00267">
    <property type="entry name" value="GGDEF"/>
    <property type="match status" value="1"/>
</dbReference>
<dbReference type="PROSITE" id="PS50112">
    <property type="entry name" value="PAS"/>
    <property type="match status" value="1"/>
</dbReference>
<reference evidence="5" key="1">
    <citation type="submission" date="2016-10" db="EMBL/GenBank/DDBJ databases">
        <authorList>
            <person name="Varghese N."/>
            <person name="Submissions S."/>
        </authorList>
    </citation>
    <scope>NUCLEOTIDE SEQUENCE [LARGE SCALE GENOMIC DNA]</scope>
    <source>
        <strain evidence="5">DSM 13234</strain>
    </source>
</reference>
<dbReference type="Gene3D" id="3.30.70.270">
    <property type="match status" value="1"/>
</dbReference>
<accession>A0A1H6HD09</accession>
<dbReference type="SUPFAM" id="SSF55785">
    <property type="entry name" value="PYP-like sensor domain (PAS domain)"/>
    <property type="match status" value="2"/>
</dbReference>
<dbReference type="Pfam" id="PF13426">
    <property type="entry name" value="PAS_9"/>
    <property type="match status" value="1"/>
</dbReference>
<dbReference type="PANTHER" id="PTHR46663:SF3">
    <property type="entry name" value="SLL0267 PROTEIN"/>
    <property type="match status" value="1"/>
</dbReference>
<dbReference type="SMART" id="SM00086">
    <property type="entry name" value="PAC"/>
    <property type="match status" value="2"/>
</dbReference>
<dbReference type="Pfam" id="PF13188">
    <property type="entry name" value="PAS_8"/>
    <property type="match status" value="1"/>
</dbReference>
<dbReference type="InterPro" id="IPR043128">
    <property type="entry name" value="Rev_trsase/Diguanyl_cyclase"/>
</dbReference>
<dbReference type="Pfam" id="PF00990">
    <property type="entry name" value="GGDEF"/>
    <property type="match status" value="1"/>
</dbReference>
<dbReference type="NCBIfam" id="TIGR00229">
    <property type="entry name" value="sensory_box"/>
    <property type="match status" value="1"/>
</dbReference>
<dbReference type="InterPro" id="IPR052163">
    <property type="entry name" value="DGC-Regulatory_Protein"/>
</dbReference>
<dbReference type="PANTHER" id="PTHR46663">
    <property type="entry name" value="DIGUANYLATE CYCLASE DGCT-RELATED"/>
    <property type="match status" value="1"/>
</dbReference>
<dbReference type="Gene3D" id="3.30.450.20">
    <property type="entry name" value="PAS domain"/>
    <property type="match status" value="2"/>
</dbReference>
<dbReference type="InterPro" id="IPR029787">
    <property type="entry name" value="Nucleotide_cyclase"/>
</dbReference>
<sequence>MRHQARRGPNASPLPVTAGSARPFLFPVILVKPLRPTPAPPCPSPRAQTDLLDLVSVLVCIIRGGRVRFLNRAGVGMLGLDSADAATDAPFVDFLEDDYRELIEGSGWALLAEEDFLPLRMKRAGTGLFEAEMRVRHLPDEAEGFLIEARDISRFVRSAEALREREERLQGVLHSVAEGIVTVDDQGVIEAANPAFASIFRATTANLIGRPLGHLLIDPESEIDERAIGAAGTRPTGLPLAPNGRTAEALGRRADGSLFPLELSLSELRHGKGRLFTGIVRDISERKENEDRINRLAHHDTLTGLPNRNLLKDRINHALARMRRNGGQIAVLYVDLDRFKPINDNLGHEAGDAVLCEVAERLSLCIRSSDTVARIGGDEFVIVVEEIARPGEAAMVARKILDVLAPPIVHQGHCCQVGASIGIAVYPLDGTNMEDVCKAADIAMYRVKNTGRNGFCFYSEDVPLEEIEFP</sequence>
<keyword evidence="5" id="KW-1185">Reference proteome</keyword>
<proteinExistence type="predicted"/>
<feature type="domain" description="GGDEF" evidence="3">
    <location>
        <begin position="327"/>
        <end position="460"/>
    </location>
</feature>
<evidence type="ECO:0000313" key="4">
    <source>
        <dbReference type="EMBL" id="SEH32075.1"/>
    </source>
</evidence>
<dbReference type="PROSITE" id="PS50113">
    <property type="entry name" value="PAC"/>
    <property type="match status" value="1"/>
</dbReference>
<gene>
    <name evidence="4" type="ORF">SAMN04244559_01173</name>
</gene>
<evidence type="ECO:0000259" key="3">
    <source>
        <dbReference type="PROSITE" id="PS50887"/>
    </source>
</evidence>
<dbReference type="AlphaFoldDB" id="A0A1H6HD09"/>
<dbReference type="CDD" id="cd01949">
    <property type="entry name" value="GGDEF"/>
    <property type="match status" value="1"/>
</dbReference>
<dbReference type="Proteomes" id="UP000182983">
    <property type="component" value="Unassembled WGS sequence"/>
</dbReference>
<evidence type="ECO:0000259" key="1">
    <source>
        <dbReference type="PROSITE" id="PS50112"/>
    </source>
</evidence>
<name>A0A1H6HD09_MAGFU</name>
<dbReference type="InterPro" id="IPR000700">
    <property type="entry name" value="PAS-assoc_C"/>
</dbReference>
<dbReference type="GO" id="GO:0003824">
    <property type="term" value="F:catalytic activity"/>
    <property type="evidence" value="ECO:0007669"/>
    <property type="project" value="UniProtKB-ARBA"/>
</dbReference>
<dbReference type="NCBIfam" id="TIGR00254">
    <property type="entry name" value="GGDEF"/>
    <property type="match status" value="1"/>
</dbReference>
<dbReference type="InterPro" id="IPR000160">
    <property type="entry name" value="GGDEF_dom"/>
</dbReference>
<dbReference type="InterPro" id="IPR035965">
    <property type="entry name" value="PAS-like_dom_sf"/>
</dbReference>